<reference evidence="1 2" key="1">
    <citation type="journal article" date="2018" name="Sci. Rep.">
        <title>Comparative analysis of the Pocillopora damicornis genome highlights role of immune system in coral evolution.</title>
        <authorList>
            <person name="Cunning R."/>
            <person name="Bay R.A."/>
            <person name="Gillette P."/>
            <person name="Baker A.C."/>
            <person name="Traylor-Knowles N."/>
        </authorList>
    </citation>
    <scope>NUCLEOTIDE SEQUENCE [LARGE SCALE GENOMIC DNA]</scope>
    <source>
        <strain evidence="1">RSMAS</strain>
        <tissue evidence="1">Whole animal</tissue>
    </source>
</reference>
<dbReference type="Proteomes" id="UP000275408">
    <property type="component" value="Unassembled WGS sequence"/>
</dbReference>
<accession>A0A3M6U5N2</accession>
<comment type="caution">
    <text evidence="1">The sequence shown here is derived from an EMBL/GenBank/DDBJ whole genome shotgun (WGS) entry which is preliminary data.</text>
</comment>
<sequence length="135" mass="15811">MCLPLEPGCFPQDPVLWSCKRLSRPCSPPLSQEIDGTPLPTIRIHCSSIQFPEERKQRPLHELKVPIGSHLPGRCLEAYKLKINHLPFYLLHNEAILTKLQVRLVSEEKLTRMQRQKYLNLQANIFRLWDQFDNN</sequence>
<dbReference type="AlphaFoldDB" id="A0A3M6U5N2"/>
<organism evidence="1 2">
    <name type="scientific">Pocillopora damicornis</name>
    <name type="common">Cauliflower coral</name>
    <name type="synonym">Millepora damicornis</name>
    <dbReference type="NCBI Taxonomy" id="46731"/>
    <lineage>
        <taxon>Eukaryota</taxon>
        <taxon>Metazoa</taxon>
        <taxon>Cnidaria</taxon>
        <taxon>Anthozoa</taxon>
        <taxon>Hexacorallia</taxon>
        <taxon>Scleractinia</taxon>
        <taxon>Astrocoeniina</taxon>
        <taxon>Pocilloporidae</taxon>
        <taxon>Pocillopora</taxon>
    </lineage>
</organism>
<protein>
    <submittedName>
        <fullName evidence="1">Uncharacterized protein</fullName>
    </submittedName>
</protein>
<gene>
    <name evidence="1" type="ORF">pdam_00008343</name>
</gene>
<evidence type="ECO:0000313" key="1">
    <source>
        <dbReference type="EMBL" id="RMX48907.1"/>
    </source>
</evidence>
<name>A0A3M6U5N2_POCDA</name>
<keyword evidence="2" id="KW-1185">Reference proteome</keyword>
<proteinExistence type="predicted"/>
<evidence type="ECO:0000313" key="2">
    <source>
        <dbReference type="Proteomes" id="UP000275408"/>
    </source>
</evidence>
<dbReference type="EMBL" id="RCHS01002222">
    <property type="protein sequence ID" value="RMX48907.1"/>
    <property type="molecule type" value="Genomic_DNA"/>
</dbReference>